<protein>
    <submittedName>
        <fullName evidence="2">Uncharacterized protein</fullName>
    </submittedName>
</protein>
<name>A0ABX3LQN3_STRAT</name>
<reference evidence="2 3" key="1">
    <citation type="submission" date="2015-07" db="EMBL/GenBank/DDBJ databases">
        <title>Draft Genome Sequence of Streptomyces antibioticus, IMRU 3720 reveals insights in the evolution of actinomycin biosynthetic gene clusters in Streptomyces.</title>
        <authorList>
            <person name="Crnovcic I."/>
            <person name="Ruckert C."/>
            <person name="Kalinowksi J."/>
            <person name="Keller U."/>
        </authorList>
    </citation>
    <scope>NUCLEOTIDE SEQUENCE [LARGE SCALE GENOMIC DNA]</scope>
    <source>
        <strain evidence="2 3">DSM 41481</strain>
    </source>
</reference>
<evidence type="ECO:0000313" key="2">
    <source>
        <dbReference type="EMBL" id="OOQ54616.1"/>
    </source>
</evidence>
<gene>
    <name evidence="2" type="ORF">AFM16_00655</name>
</gene>
<evidence type="ECO:0000256" key="1">
    <source>
        <dbReference type="SAM" id="MobiDB-lite"/>
    </source>
</evidence>
<dbReference type="Proteomes" id="UP000190306">
    <property type="component" value="Chromosome"/>
</dbReference>
<proteinExistence type="predicted"/>
<feature type="region of interest" description="Disordered" evidence="1">
    <location>
        <begin position="97"/>
        <end position="149"/>
    </location>
</feature>
<organism evidence="2 3">
    <name type="scientific">Streptomyces antibioticus</name>
    <dbReference type="NCBI Taxonomy" id="1890"/>
    <lineage>
        <taxon>Bacteria</taxon>
        <taxon>Bacillati</taxon>
        <taxon>Actinomycetota</taxon>
        <taxon>Actinomycetes</taxon>
        <taxon>Kitasatosporales</taxon>
        <taxon>Streptomycetaceae</taxon>
        <taxon>Streptomyces</taxon>
    </lineage>
</organism>
<accession>A0ABX3LQN3</accession>
<evidence type="ECO:0000313" key="3">
    <source>
        <dbReference type="Proteomes" id="UP000190306"/>
    </source>
</evidence>
<dbReference type="EMBL" id="LHQL01000001">
    <property type="protein sequence ID" value="OOQ54616.1"/>
    <property type="molecule type" value="Genomic_DNA"/>
</dbReference>
<comment type="caution">
    <text evidence="2">The sequence shown here is derived from an EMBL/GenBank/DDBJ whole genome shotgun (WGS) entry which is preliminary data.</text>
</comment>
<sequence length="149" mass="16299">MRTHPTSTRPLLPSSVGNLRISTSSRRTRRTCGTRPWACPSARPSGSAWNCVLPSLLAEFVHHRRGGGTRTGSPVSAIAMPIPDRQVRPALQSACTATSFQTPHTNARPAWPPHGGGHDRERLLDYPALLTPREPRRRSKVRGDSEDPA</sequence>
<keyword evidence="3" id="KW-1185">Reference proteome</keyword>